<gene>
    <name evidence="1" type="ORF">D9R14_13725</name>
</gene>
<comment type="caution">
    <text evidence="1">The sequence shown here is derived from an EMBL/GenBank/DDBJ whole genome shotgun (WGS) entry which is preliminary data.</text>
</comment>
<dbReference type="AlphaFoldDB" id="A0A3L7ACL2"/>
<accession>A0A3L7ACL2</accession>
<dbReference type="Pfam" id="PF01987">
    <property type="entry name" value="AIM24"/>
    <property type="match status" value="1"/>
</dbReference>
<keyword evidence="2" id="KW-1185">Reference proteome</keyword>
<dbReference type="SUPFAM" id="SSF51219">
    <property type="entry name" value="TRAP-like"/>
    <property type="match status" value="1"/>
</dbReference>
<dbReference type="PANTHER" id="PTHR43657">
    <property type="entry name" value="TRYPTOPHAN RNA-BINDING ATTENUATOR PROTEIN-LIKE PROTEIN"/>
    <property type="match status" value="1"/>
</dbReference>
<dbReference type="OrthoDB" id="9779518at2"/>
<reference evidence="1 2" key="1">
    <citation type="submission" date="2018-10" db="EMBL/GenBank/DDBJ databases">
        <title>Xanthobacter tagetidis genome sequencing and assembly.</title>
        <authorList>
            <person name="Maclea K.S."/>
            <person name="Goen A.E."/>
            <person name="Fatima S.A."/>
        </authorList>
    </citation>
    <scope>NUCLEOTIDE SEQUENCE [LARGE SCALE GENOMIC DNA]</scope>
    <source>
        <strain evidence="1 2">ATCC 700314</strain>
    </source>
</reference>
<name>A0A3L7ACL2_9HYPH</name>
<organism evidence="1 2">
    <name type="scientific">Xanthobacter tagetidis</name>
    <dbReference type="NCBI Taxonomy" id="60216"/>
    <lineage>
        <taxon>Bacteria</taxon>
        <taxon>Pseudomonadati</taxon>
        <taxon>Pseudomonadota</taxon>
        <taxon>Alphaproteobacteria</taxon>
        <taxon>Hyphomicrobiales</taxon>
        <taxon>Xanthobacteraceae</taxon>
        <taxon>Xanthobacter</taxon>
    </lineage>
</organism>
<dbReference type="Proteomes" id="UP000269692">
    <property type="component" value="Unassembled WGS sequence"/>
</dbReference>
<dbReference type="InterPro" id="IPR036983">
    <property type="entry name" value="AIM24_sf"/>
</dbReference>
<dbReference type="NCBIfam" id="TIGR00266">
    <property type="entry name" value="TIGR00266 family protein"/>
    <property type="match status" value="1"/>
</dbReference>
<evidence type="ECO:0000313" key="1">
    <source>
        <dbReference type="EMBL" id="RLP77714.1"/>
    </source>
</evidence>
<evidence type="ECO:0000313" key="2">
    <source>
        <dbReference type="Proteomes" id="UP000269692"/>
    </source>
</evidence>
<proteinExistence type="predicted"/>
<dbReference type="EMBL" id="RCTF01000010">
    <property type="protein sequence ID" value="RLP77714.1"/>
    <property type="molecule type" value="Genomic_DNA"/>
</dbReference>
<dbReference type="RefSeq" id="WP_121623892.1">
    <property type="nucleotide sequence ID" value="NZ_JACIIW010000001.1"/>
</dbReference>
<protein>
    <submittedName>
        <fullName evidence="1">TIGR00266 family protein</fullName>
    </submittedName>
</protein>
<dbReference type="InterPro" id="IPR016031">
    <property type="entry name" value="Trp_RNA-bd_attenuator-like_dom"/>
</dbReference>
<dbReference type="PANTHER" id="PTHR43657:SF1">
    <property type="entry name" value="ALTERED INHERITANCE OF MITOCHONDRIA PROTEIN 24, MITOCHONDRIAL"/>
    <property type="match status" value="1"/>
</dbReference>
<sequence length="232" mass="23968">MRSEISGTTLPVLTVTLEAGETMLAEPDRLSWMTSNVAMRTTAATGGATGFFGAIGRAVSGGGLFMTEFTAEGGEALVAFAATLPGAIMETKVSAGRGLLIHRHGFLAGAAGLSLAVGFQQSLGAGVFGGEGFVLQHLTGEGPAFVELGGEIVSYTLKQGQDLLVHPGHVGMFEETVGFEITTIRGVKNVLFGGDGLFLARLSGPGQVWLQSLTPAKLAHALRPYLPSGEHR</sequence>
<dbReference type="Gene3D" id="3.60.160.10">
    <property type="entry name" value="Mitochondrial biogenesis AIM24"/>
    <property type="match status" value="1"/>
</dbReference>
<dbReference type="InterPro" id="IPR002838">
    <property type="entry name" value="AIM24"/>
</dbReference>